<protein>
    <submittedName>
        <fullName evidence="1">Uncharacterized protein</fullName>
    </submittedName>
</protein>
<comment type="caution">
    <text evidence="1">The sequence shown here is derived from an EMBL/GenBank/DDBJ whole genome shotgun (WGS) entry which is preliminary data.</text>
</comment>
<keyword evidence="2" id="KW-1185">Reference proteome</keyword>
<sequence>MFKEGLEMIKKSFMDEFNELRKELSVVKNELSGVSGGMTDVVEAISADAPQVSATTGLVPSWTEDEPECNCRGYIHVAEGELDVLDFPSNTASSCSAGFECAGFCGGEWTLLTNDGDLNHIMLDGITVGQHMCAKAASSGYNEINSENVYLNWNLCDGPWYFDGQISRQPLCCTSGSYSPC</sequence>
<dbReference type="Proteomes" id="UP001292094">
    <property type="component" value="Unassembled WGS sequence"/>
</dbReference>
<name>A0AAE1PFK0_9EUCA</name>
<accession>A0AAE1PFK0</accession>
<gene>
    <name evidence="1" type="ORF">Pmani_021944</name>
</gene>
<proteinExistence type="predicted"/>
<evidence type="ECO:0000313" key="2">
    <source>
        <dbReference type="Proteomes" id="UP001292094"/>
    </source>
</evidence>
<dbReference type="EMBL" id="JAWZYT010002162">
    <property type="protein sequence ID" value="KAK4306217.1"/>
    <property type="molecule type" value="Genomic_DNA"/>
</dbReference>
<reference evidence="1" key="1">
    <citation type="submission" date="2023-11" db="EMBL/GenBank/DDBJ databases">
        <title>Genome assemblies of two species of porcelain crab, Petrolisthes cinctipes and Petrolisthes manimaculis (Anomura: Porcellanidae).</title>
        <authorList>
            <person name="Angst P."/>
        </authorList>
    </citation>
    <scope>NUCLEOTIDE SEQUENCE</scope>
    <source>
        <strain evidence="1">PB745_02</strain>
        <tissue evidence="1">Gill</tissue>
    </source>
</reference>
<evidence type="ECO:0000313" key="1">
    <source>
        <dbReference type="EMBL" id="KAK4306217.1"/>
    </source>
</evidence>
<dbReference type="AlphaFoldDB" id="A0AAE1PFK0"/>
<organism evidence="1 2">
    <name type="scientific">Petrolisthes manimaculis</name>
    <dbReference type="NCBI Taxonomy" id="1843537"/>
    <lineage>
        <taxon>Eukaryota</taxon>
        <taxon>Metazoa</taxon>
        <taxon>Ecdysozoa</taxon>
        <taxon>Arthropoda</taxon>
        <taxon>Crustacea</taxon>
        <taxon>Multicrustacea</taxon>
        <taxon>Malacostraca</taxon>
        <taxon>Eumalacostraca</taxon>
        <taxon>Eucarida</taxon>
        <taxon>Decapoda</taxon>
        <taxon>Pleocyemata</taxon>
        <taxon>Anomura</taxon>
        <taxon>Galatheoidea</taxon>
        <taxon>Porcellanidae</taxon>
        <taxon>Petrolisthes</taxon>
    </lineage>
</organism>